<proteinExistence type="inferred from homology"/>
<accession>T1JA91</accession>
<reference evidence="16" key="1">
    <citation type="submission" date="2011-05" db="EMBL/GenBank/DDBJ databases">
        <authorList>
            <person name="Richards S.R."/>
            <person name="Qu J."/>
            <person name="Jiang H."/>
            <person name="Jhangiani S.N."/>
            <person name="Agravi P."/>
            <person name="Goodspeed R."/>
            <person name="Gross S."/>
            <person name="Mandapat C."/>
            <person name="Jackson L."/>
            <person name="Mathew T."/>
            <person name="Pu L."/>
            <person name="Thornton R."/>
            <person name="Saada N."/>
            <person name="Wilczek-Boney K.B."/>
            <person name="Lee S."/>
            <person name="Kovar C."/>
            <person name="Wu Y."/>
            <person name="Scherer S.E."/>
            <person name="Worley K.C."/>
            <person name="Muzny D.M."/>
            <person name="Gibbs R."/>
        </authorList>
    </citation>
    <scope>NUCLEOTIDE SEQUENCE</scope>
    <source>
        <strain evidence="16">Brora</strain>
    </source>
</reference>
<keyword evidence="4" id="KW-1003">Cell membrane</keyword>
<evidence type="ECO:0000256" key="2">
    <source>
        <dbReference type="ARBA" id="ARBA00004651"/>
    </source>
</evidence>
<feature type="region of interest" description="Disordered" evidence="13">
    <location>
        <begin position="517"/>
        <end position="537"/>
    </location>
</feature>
<keyword evidence="7 14" id="KW-0472">Membrane</keyword>
<dbReference type="GO" id="GO:0005737">
    <property type="term" value="C:cytoplasm"/>
    <property type="evidence" value="ECO:0007669"/>
    <property type="project" value="TreeGrafter"/>
</dbReference>
<dbReference type="eggNOG" id="KOG3776">
    <property type="taxonomic scope" value="Eukaryota"/>
</dbReference>
<reference evidence="15" key="2">
    <citation type="submission" date="2015-02" db="UniProtKB">
        <authorList>
            <consortium name="EnsemblMetazoa"/>
        </authorList>
    </citation>
    <scope>IDENTIFICATION</scope>
</reference>
<dbReference type="PANTHER" id="PTHR11923:SF110">
    <property type="entry name" value="SCAVENGER RECEPTOR CLASS B MEMBER 1"/>
    <property type="match status" value="1"/>
</dbReference>
<evidence type="ECO:0000256" key="7">
    <source>
        <dbReference type="ARBA" id="ARBA00023136"/>
    </source>
</evidence>
<dbReference type="AlphaFoldDB" id="T1JA91"/>
<evidence type="ECO:0000256" key="4">
    <source>
        <dbReference type="ARBA" id="ARBA00022475"/>
    </source>
</evidence>
<evidence type="ECO:0000313" key="16">
    <source>
        <dbReference type="Proteomes" id="UP000014500"/>
    </source>
</evidence>
<dbReference type="PhylomeDB" id="T1JA91"/>
<name>T1JA91_STRMM</name>
<evidence type="ECO:0000256" key="12">
    <source>
        <dbReference type="ARBA" id="ARBA00042244"/>
    </source>
</evidence>
<dbReference type="GO" id="GO:0005901">
    <property type="term" value="C:caveola"/>
    <property type="evidence" value="ECO:0007669"/>
    <property type="project" value="UniProtKB-SubCell"/>
</dbReference>
<keyword evidence="16" id="KW-1185">Reference proteome</keyword>
<comment type="subcellular location">
    <subcellularLocation>
        <location evidence="2">Cell membrane</location>
        <topology evidence="2">Multi-pass membrane protein</topology>
    </subcellularLocation>
    <subcellularLocation>
        <location evidence="1">Membrane</location>
        <location evidence="1">Caveola</location>
        <topology evidence="1">Multi-pass membrane protein</topology>
    </subcellularLocation>
</comment>
<dbReference type="HOGENOM" id="CLU_019853_3_0_1"/>
<dbReference type="OMA" id="QDIGHMA"/>
<dbReference type="EnsemblMetazoa" id="SMAR010651-RA">
    <property type="protein sequence ID" value="SMAR010651-PA"/>
    <property type="gene ID" value="SMAR010651"/>
</dbReference>
<evidence type="ECO:0000256" key="14">
    <source>
        <dbReference type="SAM" id="Phobius"/>
    </source>
</evidence>
<keyword evidence="10" id="KW-0325">Glycoprotein</keyword>
<evidence type="ECO:0000256" key="6">
    <source>
        <dbReference type="ARBA" id="ARBA00022989"/>
    </source>
</evidence>
<keyword evidence="5 14" id="KW-0812">Transmembrane</keyword>
<evidence type="ECO:0000256" key="10">
    <source>
        <dbReference type="ARBA" id="ARBA00023180"/>
    </source>
</evidence>
<evidence type="ECO:0000256" key="8">
    <source>
        <dbReference type="ARBA" id="ARBA00023157"/>
    </source>
</evidence>
<dbReference type="Pfam" id="PF01130">
    <property type="entry name" value="CD36"/>
    <property type="match status" value="1"/>
</dbReference>
<evidence type="ECO:0000313" key="15">
    <source>
        <dbReference type="EnsemblMetazoa" id="SMAR010651-PA"/>
    </source>
</evidence>
<dbReference type="STRING" id="126957.T1JA91"/>
<dbReference type="InterPro" id="IPR002159">
    <property type="entry name" value="CD36_fam"/>
</dbReference>
<keyword evidence="9" id="KW-0675">Receptor</keyword>
<dbReference type="Proteomes" id="UP000014500">
    <property type="component" value="Unassembled WGS sequence"/>
</dbReference>
<evidence type="ECO:0000256" key="11">
    <source>
        <dbReference type="ARBA" id="ARBA00040821"/>
    </source>
</evidence>
<dbReference type="GO" id="GO:0005044">
    <property type="term" value="F:scavenger receptor activity"/>
    <property type="evidence" value="ECO:0007669"/>
    <property type="project" value="TreeGrafter"/>
</dbReference>
<dbReference type="EMBL" id="JH431987">
    <property type="status" value="NOT_ANNOTATED_CDS"/>
    <property type="molecule type" value="Genomic_DNA"/>
</dbReference>
<feature type="compositionally biased region" description="Polar residues" evidence="13">
    <location>
        <begin position="517"/>
        <end position="529"/>
    </location>
</feature>
<evidence type="ECO:0000256" key="13">
    <source>
        <dbReference type="SAM" id="MobiDB-lite"/>
    </source>
</evidence>
<evidence type="ECO:0000256" key="9">
    <source>
        <dbReference type="ARBA" id="ARBA00023170"/>
    </source>
</evidence>
<protein>
    <recommendedName>
        <fullName evidence="11">Scavenger receptor class B member 1</fullName>
    </recommendedName>
    <alternativeName>
        <fullName evidence="12">SR-BI</fullName>
    </alternativeName>
</protein>
<evidence type="ECO:0000256" key="3">
    <source>
        <dbReference type="ARBA" id="ARBA00010532"/>
    </source>
</evidence>
<dbReference type="PRINTS" id="PR01609">
    <property type="entry name" value="CD36FAMILY"/>
</dbReference>
<evidence type="ECO:0000256" key="5">
    <source>
        <dbReference type="ARBA" id="ARBA00022692"/>
    </source>
</evidence>
<keyword evidence="6 14" id="KW-1133">Transmembrane helix</keyword>
<feature type="transmembrane region" description="Helical" evidence="14">
    <location>
        <begin position="7"/>
        <end position="28"/>
    </location>
</feature>
<organism evidence="15 16">
    <name type="scientific">Strigamia maritima</name>
    <name type="common">European centipede</name>
    <name type="synonym">Geophilus maritimus</name>
    <dbReference type="NCBI Taxonomy" id="126957"/>
    <lineage>
        <taxon>Eukaryota</taxon>
        <taxon>Metazoa</taxon>
        <taxon>Ecdysozoa</taxon>
        <taxon>Arthropoda</taxon>
        <taxon>Myriapoda</taxon>
        <taxon>Chilopoda</taxon>
        <taxon>Pleurostigmophora</taxon>
        <taxon>Geophilomorpha</taxon>
        <taxon>Linotaeniidae</taxon>
        <taxon>Strigamia</taxon>
    </lineage>
</organism>
<dbReference type="PANTHER" id="PTHR11923">
    <property type="entry name" value="SCAVENGER RECEPTOR CLASS B TYPE-1 SR-B1"/>
    <property type="match status" value="1"/>
</dbReference>
<evidence type="ECO:0000256" key="1">
    <source>
        <dbReference type="ARBA" id="ARBA00004189"/>
    </source>
</evidence>
<feature type="transmembrane region" description="Helical" evidence="14">
    <location>
        <begin position="470"/>
        <end position="491"/>
    </location>
</feature>
<keyword evidence="8" id="KW-1015">Disulfide bond</keyword>
<comment type="similarity">
    <text evidence="3">Belongs to the CD36 family.</text>
</comment>
<sequence length="537" mass="60611">MGTACKVGVIAAIGSLLIIGSGLLIYFFPSIVESQVSESLNLEAQKGLPFDNWAALSLPLSMKFYFFDVQNPIDVVYNGAKPKLVEKGPYTFSETREKINITWNETEHTVTYRQIRNYKFEKSQSVGDIDDDITLPNVAAIAIAVMGRNESEMNQKTLSIAMTGSGGVKKESVSLYRAKSVREWLFDGYFDSFIQKAQGIAKKEILPNHTFGFFYGFNGTDDGTYTVYTGKNDVSKYSVIKEWKGPEHLFPKVDEWERYDKIPLWNTSTHCSDINGTDGQQFPPFIKKESRLRIFISEMCRSAYVVFQKEVEHQGITAYRFVPDLNMMADPSLNPDNECFCEDPKECMFTGAISLRKCQRDAPVFASFPHFYQADPLLLKTVDGLKPDPDKHAILLDVEPMTGTPINARRCSQVNVEMEPAYPMYKDTEHIKMPRMYHPVLWFSEEGTLDGRIADEFKKMAVTPVQIGTGVIYSVLGFGIILFVIAVVVYCRRKKDSLDEMRLGPVYSGKKVENINEASPTTVSSNGNAIDQKDKKF</sequence>